<dbReference type="GeneID" id="123408887"/>
<dbReference type="KEGG" id="hvg:123408887"/>
<dbReference type="GO" id="GO:0016020">
    <property type="term" value="C:membrane"/>
    <property type="evidence" value="ECO:0007669"/>
    <property type="project" value="UniProtKB-SubCell"/>
</dbReference>
<dbReference type="Proteomes" id="UP000011116">
    <property type="component" value="Chromosome 1H"/>
</dbReference>
<dbReference type="OMA" id="HHRVNER"/>
<proteinExistence type="predicted"/>
<dbReference type="GO" id="GO:0080115">
    <property type="term" value="F:myosin XI tail binding"/>
    <property type="evidence" value="ECO:0007669"/>
    <property type="project" value="UniProtKB-ARBA"/>
</dbReference>
<organism evidence="5 6">
    <name type="scientific">Hordeum vulgare subsp. vulgare</name>
    <name type="common">Domesticated barley</name>
    <dbReference type="NCBI Taxonomy" id="112509"/>
    <lineage>
        <taxon>Eukaryota</taxon>
        <taxon>Viridiplantae</taxon>
        <taxon>Streptophyta</taxon>
        <taxon>Embryophyta</taxon>
        <taxon>Tracheophyta</taxon>
        <taxon>Spermatophyta</taxon>
        <taxon>Magnoliopsida</taxon>
        <taxon>Liliopsida</taxon>
        <taxon>Poales</taxon>
        <taxon>Poaceae</taxon>
        <taxon>BOP clade</taxon>
        <taxon>Pooideae</taxon>
        <taxon>Triticodae</taxon>
        <taxon>Triticeae</taxon>
        <taxon>Hordeinae</taxon>
        <taxon>Hordeum</taxon>
    </lineage>
</organism>
<dbReference type="SMR" id="A0A287F413"/>
<keyword evidence="4" id="KW-0472">Membrane</keyword>
<keyword evidence="6" id="KW-1185">Reference proteome</keyword>
<dbReference type="PANTHER" id="PTHR31448:SF30">
    <property type="entry name" value="EXPRESSED PROTEIN"/>
    <property type="match status" value="1"/>
</dbReference>
<dbReference type="Gramene" id="HORVU.MOREX.r3.1HG0036860.1">
    <property type="protein sequence ID" value="HORVU.MOREX.r3.1HG0036860.1"/>
    <property type="gene ID" value="HORVU.MOREX.r3.1HG0036860"/>
</dbReference>
<dbReference type="InterPro" id="IPR007656">
    <property type="entry name" value="GTD-bd"/>
</dbReference>
<dbReference type="RefSeq" id="XP_044957863.1">
    <property type="nucleotide sequence ID" value="XM_045101928.1"/>
</dbReference>
<dbReference type="EnsemblPlants" id="HORVU.MOREX.r3.1HG0036860.1">
    <property type="protein sequence ID" value="HORVU.MOREX.r3.1HG0036860.1"/>
    <property type="gene ID" value="HORVU.MOREX.r3.1HG0036860"/>
</dbReference>
<evidence type="ECO:0000256" key="2">
    <source>
        <dbReference type="ARBA" id="ARBA00022692"/>
    </source>
</evidence>
<sequence>MAAKTGVRSQDFSQRFLYTLSRALSEICVIILLHVAATTSYVATRLAHISRLRAPCTMCSKLDQALHGKAWFSADLVCAAHRSEMSSLAYCKSHNNLAHSADLCKRCLAACTLSGLVDEATSRSGSRSRQLCSCCLEPFKKVCNTHKLYETPDVKEPSHNVHGSDEIKQRSQVGVIEKTNPAIPAKVVPEQVSTDHSKVKVSIEEVRELDASPGTYEQSTKDNGAPTNAGFTAKPAPSGSALPSRIFVDRNSSIKNTFVGRVNLPSPRPSEIISARDNNSTTQQEVKALLTQMSSVRGLDYSWTEGATSPDTMIQNDENNGTTRRPYLERNYSVLEPSDANLGICEAEGEISLESLKRQIDINKKSMLVLYKELEEERSASAIAASQAMAMINRLHEEKAAMQMEALQYLRMMEEQADHDHEAIQNLHDLLTEREKELLDMDAELDSFRRLLQSDQFNGGNFDDTVDNTTGYDKNVSFDVLNASDFMTSTMSGFKEEKAYILESLGRLEEKLRISTYKLASDDAKSNQEETLLGDHIGDESTSFQQSIEGKDKDECSYSPVDNDKMSGLNDLKDEISLLDARLKALEDDHEFLKRVVSSLKGDGLQCVRDIMSHLQELRRVAAQ</sequence>
<gene>
    <name evidence="5" type="primary">LOC123408887</name>
</gene>
<dbReference type="OrthoDB" id="1047602at2759"/>
<dbReference type="InterPro" id="IPR039306">
    <property type="entry name" value="MYOB"/>
</dbReference>
<dbReference type="AlphaFoldDB" id="A0A287F413"/>
<accession>A0A287F413</accession>
<dbReference type="eggNOG" id="ENOG502RMYJ">
    <property type="taxonomic scope" value="Eukaryota"/>
</dbReference>
<name>A0A287F413_HORVV</name>
<evidence type="ECO:0000256" key="4">
    <source>
        <dbReference type="ARBA" id="ARBA00023136"/>
    </source>
</evidence>
<keyword evidence="2" id="KW-0812">Transmembrane</keyword>
<dbReference type="Pfam" id="PF04576">
    <property type="entry name" value="Zein-binding"/>
    <property type="match status" value="1"/>
</dbReference>
<keyword evidence="3" id="KW-1133">Transmembrane helix</keyword>
<evidence type="ECO:0000256" key="1">
    <source>
        <dbReference type="ARBA" id="ARBA00004167"/>
    </source>
</evidence>
<dbReference type="Gramene" id="HORVU.MOREX.r2.1HG0028530.1">
    <property type="protein sequence ID" value="HORVU.MOREX.r2.1HG0028530.1"/>
    <property type="gene ID" value="HORVU.MOREX.r2.1HG0028530"/>
</dbReference>
<evidence type="ECO:0000313" key="6">
    <source>
        <dbReference type="Proteomes" id="UP000011116"/>
    </source>
</evidence>
<dbReference type="PROSITE" id="PS51775">
    <property type="entry name" value="GTD_BINDING"/>
    <property type="match status" value="1"/>
</dbReference>
<reference evidence="5" key="2">
    <citation type="submission" date="2020-10" db="EMBL/GenBank/DDBJ databases">
        <authorList>
            <person name="Scholz U."/>
            <person name="Mascher M."/>
            <person name="Fiebig A."/>
        </authorList>
    </citation>
    <scope>NUCLEOTIDE SEQUENCE [LARGE SCALE GENOMIC DNA]</scope>
    <source>
        <strain evidence="5">cv. Morex</strain>
    </source>
</reference>
<comment type="subcellular location">
    <subcellularLocation>
        <location evidence="1">Membrane</location>
        <topology evidence="1">Single-pass membrane protein</topology>
    </subcellularLocation>
</comment>
<evidence type="ECO:0000256" key="3">
    <source>
        <dbReference type="ARBA" id="ARBA00022989"/>
    </source>
</evidence>
<reference evidence="6" key="1">
    <citation type="journal article" date="2012" name="Nature">
        <title>A physical, genetic and functional sequence assembly of the barley genome.</title>
        <authorList>
            <consortium name="The International Barley Genome Sequencing Consortium"/>
            <person name="Mayer K.F."/>
            <person name="Waugh R."/>
            <person name="Brown J.W."/>
            <person name="Schulman A."/>
            <person name="Langridge P."/>
            <person name="Platzer M."/>
            <person name="Fincher G.B."/>
            <person name="Muehlbauer G.J."/>
            <person name="Sato K."/>
            <person name="Close T.J."/>
            <person name="Wise R.P."/>
            <person name="Stein N."/>
        </authorList>
    </citation>
    <scope>NUCLEOTIDE SEQUENCE [LARGE SCALE GENOMIC DNA]</scope>
    <source>
        <strain evidence="6">cv. Morex</strain>
    </source>
</reference>
<dbReference type="RefSeq" id="XP_044957857.1">
    <property type="nucleotide sequence ID" value="XM_045101922.1"/>
</dbReference>
<protein>
    <submittedName>
        <fullName evidence="5">Uncharacterized protein</fullName>
    </submittedName>
</protein>
<evidence type="ECO:0000313" key="5">
    <source>
        <dbReference type="EnsemblPlants" id="HORVU.MOREX.r3.1HG0036860.1"/>
    </source>
</evidence>
<dbReference type="PANTHER" id="PTHR31448">
    <property type="entry name" value="MYOSIN-BINDING PROTEIN 2"/>
    <property type="match status" value="1"/>
</dbReference>
<reference evidence="5" key="3">
    <citation type="submission" date="2022-01" db="UniProtKB">
        <authorList>
            <consortium name="EnsemblPlants"/>
        </authorList>
    </citation>
    <scope>IDENTIFICATION</scope>
    <source>
        <strain evidence="5">subsp. vulgare</strain>
    </source>
</reference>